<feature type="domain" description="PAS" evidence="8">
    <location>
        <begin position="208"/>
        <end position="280"/>
    </location>
</feature>
<dbReference type="CDD" id="cd16921">
    <property type="entry name" value="HATPase_FilI-like"/>
    <property type="match status" value="1"/>
</dbReference>
<dbReference type="PRINTS" id="PR00344">
    <property type="entry name" value="BCTRLSENSOR"/>
</dbReference>
<comment type="caution">
    <text evidence="10">The sequence shown here is derived from an EMBL/GenBank/DDBJ whole genome shotgun (WGS) entry which is preliminary data.</text>
</comment>
<dbReference type="Pfam" id="PF13185">
    <property type="entry name" value="GAF_2"/>
    <property type="match status" value="1"/>
</dbReference>
<evidence type="ECO:0000259" key="9">
    <source>
        <dbReference type="PROSITE" id="PS50113"/>
    </source>
</evidence>
<dbReference type="PROSITE" id="PS50112">
    <property type="entry name" value="PAS"/>
    <property type="match status" value="1"/>
</dbReference>
<dbReference type="SMART" id="SM00387">
    <property type="entry name" value="HATPase_c"/>
    <property type="match status" value="1"/>
</dbReference>
<dbReference type="SUPFAM" id="SSF55785">
    <property type="entry name" value="PYP-like sensor domain (PAS domain)"/>
    <property type="match status" value="2"/>
</dbReference>
<dbReference type="SMART" id="SM00065">
    <property type="entry name" value="GAF"/>
    <property type="match status" value="3"/>
</dbReference>
<dbReference type="InterPro" id="IPR004358">
    <property type="entry name" value="Sig_transdc_His_kin-like_C"/>
</dbReference>
<dbReference type="Pfam" id="PF13188">
    <property type="entry name" value="PAS_8"/>
    <property type="match status" value="1"/>
</dbReference>
<evidence type="ECO:0000256" key="1">
    <source>
        <dbReference type="ARBA" id="ARBA00000085"/>
    </source>
</evidence>
<dbReference type="InterPro" id="IPR052162">
    <property type="entry name" value="Sensor_kinase/Photoreceptor"/>
</dbReference>
<evidence type="ECO:0000313" key="11">
    <source>
        <dbReference type="Proteomes" id="UP001404956"/>
    </source>
</evidence>
<dbReference type="Gene3D" id="3.30.565.10">
    <property type="entry name" value="Histidine kinase-like ATPase, C-terminal domain"/>
    <property type="match status" value="1"/>
</dbReference>
<dbReference type="InterPro" id="IPR036097">
    <property type="entry name" value="HisK_dim/P_sf"/>
</dbReference>
<name>A0ABP9XFS3_9DEIO</name>
<keyword evidence="4" id="KW-0808">Transferase</keyword>
<dbReference type="InterPro" id="IPR005467">
    <property type="entry name" value="His_kinase_dom"/>
</dbReference>
<dbReference type="CDD" id="cd00082">
    <property type="entry name" value="HisKA"/>
    <property type="match status" value="1"/>
</dbReference>
<dbReference type="PROSITE" id="PS50113">
    <property type="entry name" value="PAC"/>
    <property type="match status" value="1"/>
</dbReference>
<dbReference type="InterPro" id="IPR029016">
    <property type="entry name" value="GAF-like_dom_sf"/>
</dbReference>
<dbReference type="SUPFAM" id="SSF55781">
    <property type="entry name" value="GAF domain-like"/>
    <property type="match status" value="3"/>
</dbReference>
<evidence type="ECO:0000313" key="10">
    <source>
        <dbReference type="EMBL" id="GAA5534211.1"/>
    </source>
</evidence>
<dbReference type="SMART" id="SM00091">
    <property type="entry name" value="PAS"/>
    <property type="match status" value="2"/>
</dbReference>
<accession>A0ABP9XFS3</accession>
<dbReference type="Pfam" id="PF02518">
    <property type="entry name" value="HATPase_c"/>
    <property type="match status" value="1"/>
</dbReference>
<gene>
    <name evidence="10" type="primary">sasA_12</name>
    <name evidence="10" type="ORF">Dalu01_02619</name>
</gene>
<dbReference type="NCBIfam" id="TIGR00229">
    <property type="entry name" value="sensory_box"/>
    <property type="match status" value="2"/>
</dbReference>
<dbReference type="PROSITE" id="PS50109">
    <property type="entry name" value="HIS_KIN"/>
    <property type="match status" value="1"/>
</dbReference>
<evidence type="ECO:0000259" key="7">
    <source>
        <dbReference type="PROSITE" id="PS50109"/>
    </source>
</evidence>
<keyword evidence="5" id="KW-0418">Kinase</keyword>
<dbReference type="InterPro" id="IPR000014">
    <property type="entry name" value="PAS"/>
</dbReference>
<dbReference type="SUPFAM" id="SSF55874">
    <property type="entry name" value="ATPase domain of HSP90 chaperone/DNA topoisomerase II/histidine kinase"/>
    <property type="match status" value="1"/>
</dbReference>
<evidence type="ECO:0000256" key="4">
    <source>
        <dbReference type="ARBA" id="ARBA00022679"/>
    </source>
</evidence>
<keyword evidence="11" id="KW-1185">Reference proteome</keyword>
<feature type="region of interest" description="Disordered" evidence="6">
    <location>
        <begin position="1"/>
        <end position="23"/>
    </location>
</feature>
<dbReference type="InterPro" id="IPR003018">
    <property type="entry name" value="GAF"/>
</dbReference>
<dbReference type="SUPFAM" id="SSF47384">
    <property type="entry name" value="Homodimeric domain of signal transducing histidine kinase"/>
    <property type="match status" value="1"/>
</dbReference>
<dbReference type="Gene3D" id="3.30.450.20">
    <property type="entry name" value="PAS domain"/>
    <property type="match status" value="2"/>
</dbReference>
<dbReference type="Gene3D" id="3.30.450.40">
    <property type="match status" value="3"/>
</dbReference>
<evidence type="ECO:0000256" key="5">
    <source>
        <dbReference type="ARBA" id="ARBA00022777"/>
    </source>
</evidence>
<dbReference type="Pfam" id="PF08448">
    <property type="entry name" value="PAS_4"/>
    <property type="match status" value="1"/>
</dbReference>
<evidence type="ECO:0000256" key="6">
    <source>
        <dbReference type="SAM" id="MobiDB-lite"/>
    </source>
</evidence>
<sequence>MARDSRYLHAMPEQPTAAPPSFPSLGERLQNLTEALAAARTPQEVFGIVLRPALAALGAVAGAVLLVSGAGDRLEVAATQGHGAATPNVWQDGPLDPALPAGDALARHEALFFEHAGAMLAAYPALAARAGTHTPVASAVLPMFLDGAPLGVLVLDFREPHDFTPEEGRFLRILAGQCAVALGRVRLLEALSAELRQRRETEAELRVSEARFRRLVEASPVGIAAGALDGRLILVNDAYLSLLGRTRAEYEAGEIDWAALTPPEYRLADERAFAQALGQGASDPYEKEMLTRAGERVPLNLILIRYQEGDQPYVVGYLQDLRPFKAAERVLREHGAELERQVGARTEELNARTKVLEAFEALTHELTLETDPAVLVKRAQDIVLSLLPPGVATYYEPEGEVWRLKAQTGDLRDEALQRVLDAGLPYAAAGNLRVPFETREAYYQEVYDVHTDSQPDVTAHIGSSATLPVVVGGAVRGVFGLGLFGAPRHWSAVDRALLETVARSLGLALEGAEAARRLKEQNAELAARTRALEGFADLTRDLSAQAEPHTLVRRAQEVVLSLLPGGYAAYYEPAGGQWHLRSQVGDRQDPAFQTHVEAGLPLETASLWIPWQTREAYYLEEYDQRTDHFEMYRPRRGALAALPVVVNGEPYGIFGVALFHDRHWHEADKAVIETTVRSLGLALERAESVARLAQSTRTLERERTFLRAVLASLAEGIVACDAQGQLTLFNGATRHFHGLDAAPLPPEAWAEHYDLFEADGVTPLATERIPLYRAWRGEQVRDAEMVIRPKDGPARSIVANGQAMFTEDGEPLGAVVAMHDLTARKQAEQTLRQRTAELERSNAELEQFAYVASHDLQAPIRAVTSFAELTLRRYGEQLDERGRAYLHQIVEGGQHMKQLVDDLLTFSRVHTQQREPQPTDSNPVFDRVVRRLDGEISSLGARVTRADLPPVLADAQQLDQLFQNLISNGLKYRREQVPPQVRVWAERDGPMQRFAVRDNGIGIEPQYFERIFVIFQRLYGREQFDGTGIGLAVCKKIVERHGGRLWLESTPGEGSTFFFTLPAV</sequence>
<organism evidence="10 11">
    <name type="scientific">Deinococcus aluminii</name>
    <dbReference type="NCBI Taxonomy" id="1656885"/>
    <lineage>
        <taxon>Bacteria</taxon>
        <taxon>Thermotogati</taxon>
        <taxon>Deinococcota</taxon>
        <taxon>Deinococci</taxon>
        <taxon>Deinococcales</taxon>
        <taxon>Deinococcaceae</taxon>
        <taxon>Deinococcus</taxon>
    </lineage>
</organism>
<dbReference type="InterPro" id="IPR036890">
    <property type="entry name" value="HATPase_C_sf"/>
</dbReference>
<dbReference type="Pfam" id="PF01590">
    <property type="entry name" value="GAF"/>
    <property type="match status" value="1"/>
</dbReference>
<proteinExistence type="predicted"/>
<dbReference type="InterPro" id="IPR013656">
    <property type="entry name" value="PAS_4"/>
</dbReference>
<dbReference type="PANTHER" id="PTHR43304">
    <property type="entry name" value="PHYTOCHROME-LIKE PROTEIN CPH1"/>
    <property type="match status" value="1"/>
</dbReference>
<reference evidence="10 11" key="1">
    <citation type="submission" date="2024-02" db="EMBL/GenBank/DDBJ databases">
        <title>Deinococcus aluminii NBRC 112889.</title>
        <authorList>
            <person name="Ichikawa N."/>
            <person name="Katano-Makiyama Y."/>
            <person name="Hidaka K."/>
        </authorList>
    </citation>
    <scope>NUCLEOTIDE SEQUENCE [LARGE SCALE GENOMIC DNA]</scope>
    <source>
        <strain evidence="10 11">NBRC 112889</strain>
    </source>
</reference>
<feature type="domain" description="PAC" evidence="9">
    <location>
        <begin position="781"/>
        <end position="833"/>
    </location>
</feature>
<dbReference type="InterPro" id="IPR003594">
    <property type="entry name" value="HATPase_dom"/>
</dbReference>
<feature type="domain" description="Histidine kinase" evidence="7">
    <location>
        <begin position="851"/>
        <end position="1064"/>
    </location>
</feature>
<evidence type="ECO:0000256" key="3">
    <source>
        <dbReference type="ARBA" id="ARBA00022553"/>
    </source>
</evidence>
<evidence type="ECO:0000259" key="8">
    <source>
        <dbReference type="PROSITE" id="PS50112"/>
    </source>
</evidence>
<dbReference type="EC" id="2.7.13.3" evidence="2"/>
<dbReference type="EMBL" id="BAABRV010000006">
    <property type="protein sequence ID" value="GAA5534211.1"/>
    <property type="molecule type" value="Genomic_DNA"/>
</dbReference>
<dbReference type="PANTHER" id="PTHR43304:SF1">
    <property type="entry name" value="PAC DOMAIN-CONTAINING PROTEIN"/>
    <property type="match status" value="1"/>
</dbReference>
<comment type="catalytic activity">
    <reaction evidence="1">
        <text>ATP + protein L-histidine = ADP + protein N-phospho-L-histidine.</text>
        <dbReference type="EC" id="2.7.13.3"/>
    </reaction>
</comment>
<keyword evidence="3" id="KW-0597">Phosphoprotein</keyword>
<dbReference type="Proteomes" id="UP001404956">
    <property type="component" value="Unassembled WGS sequence"/>
</dbReference>
<evidence type="ECO:0000256" key="2">
    <source>
        <dbReference type="ARBA" id="ARBA00012438"/>
    </source>
</evidence>
<dbReference type="CDD" id="cd00130">
    <property type="entry name" value="PAS"/>
    <property type="match status" value="1"/>
</dbReference>
<dbReference type="InterPro" id="IPR035965">
    <property type="entry name" value="PAS-like_dom_sf"/>
</dbReference>
<dbReference type="InterPro" id="IPR000700">
    <property type="entry name" value="PAS-assoc_C"/>
</dbReference>
<dbReference type="Pfam" id="PF00512">
    <property type="entry name" value="HisKA"/>
    <property type="match status" value="1"/>
</dbReference>
<dbReference type="InterPro" id="IPR003661">
    <property type="entry name" value="HisK_dim/P_dom"/>
</dbReference>
<dbReference type="Gene3D" id="1.10.287.130">
    <property type="match status" value="1"/>
</dbReference>
<dbReference type="SMART" id="SM00388">
    <property type="entry name" value="HisKA"/>
    <property type="match status" value="1"/>
</dbReference>
<protein>
    <recommendedName>
        <fullName evidence="2">histidine kinase</fullName>
        <ecNumber evidence="2">2.7.13.3</ecNumber>
    </recommendedName>
</protein>